<protein>
    <submittedName>
        <fullName evidence="1">Uncharacterized protein</fullName>
    </submittedName>
</protein>
<evidence type="ECO:0000313" key="1">
    <source>
        <dbReference type="EMBL" id="KNA97525.1"/>
    </source>
</evidence>
<sequence length="103" mass="11841">MRWLNRSIQCFFSLLDGAELSSAELVLHMHQVLDFWLVFFDLPYRDLERDQHHAAKEGHVPLCVALGLSGEILACAIEKSHGVYGGVVEEWMRLLFVKSEVRE</sequence>
<reference evidence="1" key="2">
    <citation type="journal article" date="2010" name="Nature">
        <title>Comparative genomics reveals mobile pathogenicity chromosomes in Fusarium.</title>
        <authorList>
            <person name="Ma L.J."/>
            <person name="van der Does H.C."/>
            <person name="Borkovich K.A."/>
            <person name="Coleman J.J."/>
            <person name="Daboussi M.J."/>
            <person name="Di Pietro A."/>
            <person name="Dufresne M."/>
            <person name="Freitag M."/>
            <person name="Grabherr M."/>
            <person name="Henrissat B."/>
            <person name="Houterman P.M."/>
            <person name="Kang S."/>
            <person name="Shim W.B."/>
            <person name="Woloshuk C."/>
            <person name="Xie X."/>
            <person name="Xu J.R."/>
            <person name="Antoniw J."/>
            <person name="Baker S.E."/>
            <person name="Bluhm B.H."/>
            <person name="Breakspear A."/>
            <person name="Brown D.W."/>
            <person name="Butchko R.A."/>
            <person name="Chapman S."/>
            <person name="Coulson R."/>
            <person name="Coutinho P.M."/>
            <person name="Danchin E.G."/>
            <person name="Diener A."/>
            <person name="Gale L.R."/>
            <person name="Gardiner D.M."/>
            <person name="Goff S."/>
            <person name="Hammond-Kosack K.E."/>
            <person name="Hilburn K."/>
            <person name="Hua-Van A."/>
            <person name="Jonkers W."/>
            <person name="Kazan K."/>
            <person name="Kodira C.D."/>
            <person name="Koehrsen M."/>
            <person name="Kumar L."/>
            <person name="Lee Y.H."/>
            <person name="Li L."/>
            <person name="Manners J.M."/>
            <person name="Miranda-Saavedra D."/>
            <person name="Mukherjee M."/>
            <person name="Park G."/>
            <person name="Park J."/>
            <person name="Park S.Y."/>
            <person name="Proctor R.H."/>
            <person name="Regev A."/>
            <person name="Ruiz-Roldan M.C."/>
            <person name="Sain D."/>
            <person name="Sakthikumar S."/>
            <person name="Sykes S."/>
            <person name="Schwartz D.C."/>
            <person name="Turgeon B.G."/>
            <person name="Wapinski I."/>
            <person name="Yoder O."/>
            <person name="Young S."/>
            <person name="Zeng Q."/>
            <person name="Zhou S."/>
            <person name="Galagan J."/>
            <person name="Cuomo C.A."/>
            <person name="Kistler H.C."/>
            <person name="Rep M."/>
        </authorList>
    </citation>
    <scope>NUCLEOTIDE SEQUENCE [LARGE SCALE GENOMIC DNA]</scope>
    <source>
        <strain evidence="1">4287</strain>
    </source>
</reference>
<reference evidence="1" key="1">
    <citation type="submission" date="2007-04" db="EMBL/GenBank/DDBJ databases">
        <authorList>
            <consortium name="The Broad Institute Genome Sequencing Platform"/>
            <person name="Birren B."/>
            <person name="Lander E."/>
            <person name="Galagan J."/>
            <person name="Nusbaum C."/>
            <person name="Devon K."/>
            <person name="Ma L.-J."/>
            <person name="Jaffe D."/>
            <person name="Butler J."/>
            <person name="Alvarez P."/>
            <person name="Gnerre S."/>
            <person name="Grabherr M."/>
            <person name="Kleber M."/>
            <person name="Mauceli E."/>
            <person name="Brockman W."/>
            <person name="MacCallum I.A."/>
            <person name="Young S."/>
            <person name="LaButti K."/>
            <person name="DeCaprio D."/>
            <person name="Crawford M."/>
            <person name="Koehrsen M."/>
            <person name="Engels R."/>
            <person name="Montgomery P."/>
            <person name="Pearson M."/>
            <person name="Howarth C."/>
            <person name="Larson L."/>
            <person name="White J."/>
            <person name="O'Leary S."/>
            <person name="Kodira C."/>
            <person name="Zeng Q."/>
            <person name="Yandava C."/>
            <person name="Alvarado L."/>
            <person name="Kistler C."/>
            <person name="Shim W.-B."/>
            <person name="Kang S."/>
            <person name="Woloshuk C."/>
        </authorList>
    </citation>
    <scope>NUCLEOTIDE SEQUENCE</scope>
    <source>
        <strain evidence="1">4287</strain>
    </source>
</reference>
<dbReference type="EMBL" id="DS231697">
    <property type="protein sequence ID" value="KNA97525.1"/>
    <property type="molecule type" value="Genomic_DNA"/>
</dbReference>
<dbReference type="VEuPathDB" id="FungiDB:FOXG_18245"/>
<dbReference type="Proteomes" id="UP000009097">
    <property type="component" value="Unassembled WGS sequence"/>
</dbReference>
<dbReference type="RefSeq" id="XP_018235571.1">
    <property type="nucleotide sequence ID" value="XM_018398306.1"/>
</dbReference>
<dbReference type="KEGG" id="fox:FOXG_18245"/>
<dbReference type="GeneID" id="28958951"/>
<evidence type="ECO:0000313" key="2">
    <source>
        <dbReference type="Proteomes" id="UP000009097"/>
    </source>
</evidence>
<name>A0A0J9UHA0_FUSO4</name>
<proteinExistence type="predicted"/>
<accession>A0A0J9UHA0</accession>
<gene>
    <name evidence="1" type="ORF">FOXG_18245</name>
</gene>
<dbReference type="AlphaFoldDB" id="A0A0J9UHA0"/>
<organism evidence="1 2">
    <name type="scientific">Fusarium oxysporum f. sp. lycopersici (strain 4287 / CBS 123668 / FGSC 9935 / NRRL 34936)</name>
    <name type="common">Fusarium vascular wilt of tomato</name>
    <dbReference type="NCBI Taxonomy" id="426428"/>
    <lineage>
        <taxon>Eukaryota</taxon>
        <taxon>Fungi</taxon>
        <taxon>Dikarya</taxon>
        <taxon>Ascomycota</taxon>
        <taxon>Pezizomycotina</taxon>
        <taxon>Sordariomycetes</taxon>
        <taxon>Hypocreomycetidae</taxon>
        <taxon>Hypocreales</taxon>
        <taxon>Nectriaceae</taxon>
        <taxon>Fusarium</taxon>
        <taxon>Fusarium oxysporum species complex</taxon>
    </lineage>
</organism>